<gene>
    <name evidence="1" type="ORF">NPIL_612921</name>
</gene>
<dbReference type="EMBL" id="BMAW01107354">
    <property type="protein sequence ID" value="GFT28899.1"/>
    <property type="molecule type" value="Genomic_DNA"/>
</dbReference>
<dbReference type="Proteomes" id="UP000887013">
    <property type="component" value="Unassembled WGS sequence"/>
</dbReference>
<dbReference type="AlphaFoldDB" id="A0A8X6NQA1"/>
<reference evidence="1" key="1">
    <citation type="submission" date="2020-08" db="EMBL/GenBank/DDBJ databases">
        <title>Multicomponent nature underlies the extraordinary mechanical properties of spider dragline silk.</title>
        <authorList>
            <person name="Kono N."/>
            <person name="Nakamura H."/>
            <person name="Mori M."/>
            <person name="Yoshida Y."/>
            <person name="Ohtoshi R."/>
            <person name="Malay A.D."/>
            <person name="Moran D.A.P."/>
            <person name="Tomita M."/>
            <person name="Numata K."/>
            <person name="Arakawa K."/>
        </authorList>
    </citation>
    <scope>NUCLEOTIDE SEQUENCE</scope>
</reference>
<sequence length="119" mass="13219">MPTGRVSPLVCIPFFGCSPGERRPLALSGFNATPDVAPRRADSGFERYARRAVVRRGQCFCAKISAGDEYRLFVRISPPHRSFLFFSVSLVLVSSDTVHFFIVSLITRLLTSFSPFSSI</sequence>
<organism evidence="1 2">
    <name type="scientific">Nephila pilipes</name>
    <name type="common">Giant wood spider</name>
    <name type="synonym">Nephila maculata</name>
    <dbReference type="NCBI Taxonomy" id="299642"/>
    <lineage>
        <taxon>Eukaryota</taxon>
        <taxon>Metazoa</taxon>
        <taxon>Ecdysozoa</taxon>
        <taxon>Arthropoda</taxon>
        <taxon>Chelicerata</taxon>
        <taxon>Arachnida</taxon>
        <taxon>Araneae</taxon>
        <taxon>Araneomorphae</taxon>
        <taxon>Entelegynae</taxon>
        <taxon>Araneoidea</taxon>
        <taxon>Nephilidae</taxon>
        <taxon>Nephila</taxon>
    </lineage>
</organism>
<protein>
    <submittedName>
        <fullName evidence="1">Uncharacterized protein</fullName>
    </submittedName>
</protein>
<accession>A0A8X6NQA1</accession>
<proteinExistence type="predicted"/>
<name>A0A8X6NQA1_NEPPI</name>
<comment type="caution">
    <text evidence="1">The sequence shown here is derived from an EMBL/GenBank/DDBJ whole genome shotgun (WGS) entry which is preliminary data.</text>
</comment>
<evidence type="ECO:0000313" key="2">
    <source>
        <dbReference type="Proteomes" id="UP000887013"/>
    </source>
</evidence>
<evidence type="ECO:0000313" key="1">
    <source>
        <dbReference type="EMBL" id="GFT28899.1"/>
    </source>
</evidence>
<keyword evidence="2" id="KW-1185">Reference proteome</keyword>